<dbReference type="RefSeq" id="WP_011446383.1">
    <property type="nucleotide sequence ID" value="NC_007794.1"/>
</dbReference>
<name>Q2G4P6_NOVAD</name>
<dbReference type="EMBL" id="CP000248">
    <property type="protein sequence ID" value="ABD27177.1"/>
    <property type="molecule type" value="Genomic_DNA"/>
</dbReference>
<dbReference type="KEGG" id="nar:Saro_2741"/>
<evidence type="ECO:0000313" key="2">
    <source>
        <dbReference type="Proteomes" id="UP000009134"/>
    </source>
</evidence>
<sequence length="228" mass="24459">MRVFPTYAFAFSDMEADIERRTISGGTALSGAEDIIGADGGGHVFAQFGEPYLDETELALAWKACADTLQGGVTPVIVPLGDLRHQFGRAIRVPRSLPWWSEAEYLTGDSGVALAADAALRAKTLSLTLEFLPAPLRAGMWLSIAHPTMSHRAYRIAEVVSQTGTAATITLSHPLREATTTGTTVEFHDPRCVMRLDGEMRSPSNMGYAAGSAIRFVEHFPATGGGYT</sequence>
<proteinExistence type="predicted"/>
<accession>Q2G4P6</accession>
<dbReference type="eggNOG" id="ENOG5031311">
    <property type="taxonomic scope" value="Bacteria"/>
</dbReference>
<keyword evidence="2" id="KW-1185">Reference proteome</keyword>
<dbReference type="STRING" id="279238.Saro_2741"/>
<protein>
    <submittedName>
        <fullName evidence="1">Uncharacterized protein</fullName>
    </submittedName>
</protein>
<organism evidence="1 2">
    <name type="scientific">Novosphingobium aromaticivorans (strain ATCC 700278 / DSM 12444 / CCUG 56034 / CIP 105152 / NBRC 16084 / F199)</name>
    <dbReference type="NCBI Taxonomy" id="279238"/>
    <lineage>
        <taxon>Bacteria</taxon>
        <taxon>Pseudomonadati</taxon>
        <taxon>Pseudomonadota</taxon>
        <taxon>Alphaproteobacteria</taxon>
        <taxon>Sphingomonadales</taxon>
        <taxon>Sphingomonadaceae</taxon>
        <taxon>Novosphingobium</taxon>
    </lineage>
</organism>
<reference evidence="2" key="1">
    <citation type="submission" date="2006-01" db="EMBL/GenBank/DDBJ databases">
        <title>Complete sequence of Novosphingobium aromaticivorans DSM 12444.</title>
        <authorList>
            <consortium name="US DOE Joint Genome Institute"/>
            <person name="Copeland A."/>
            <person name="Lucas S."/>
            <person name="Lapidus A."/>
            <person name="Barry K."/>
            <person name="Detter J.C."/>
            <person name="Glavina T."/>
            <person name="Hammon N."/>
            <person name="Israni S."/>
            <person name="Pitluck S."/>
            <person name="Chain P."/>
            <person name="Malfatti S."/>
            <person name="Shin M."/>
            <person name="Vergez L."/>
            <person name="Schmutz J."/>
            <person name="Larimer F."/>
            <person name="Land M."/>
            <person name="Kyrpides N."/>
            <person name="Ivanova N."/>
            <person name="Fredrickson J."/>
            <person name="Balkwill D."/>
            <person name="Romine M.F."/>
            <person name="Richardson P."/>
        </authorList>
    </citation>
    <scope>NUCLEOTIDE SEQUENCE [LARGE SCALE GENOMIC DNA]</scope>
    <source>
        <strain evidence="2">ATCC 700278 / DSM 12444 / CCUG 56034 / CIP 105152 / NBRC 16084 / F199</strain>
    </source>
</reference>
<gene>
    <name evidence="1" type="ordered locus">Saro_2741</name>
</gene>
<dbReference type="Proteomes" id="UP000009134">
    <property type="component" value="Chromosome"/>
</dbReference>
<dbReference type="HOGENOM" id="CLU_1223722_0_0_5"/>
<evidence type="ECO:0000313" key="1">
    <source>
        <dbReference type="EMBL" id="ABD27177.1"/>
    </source>
</evidence>
<dbReference type="AlphaFoldDB" id="Q2G4P6"/>